<dbReference type="PANTHER" id="PTHR30024:SF43">
    <property type="entry name" value="BLL4572 PROTEIN"/>
    <property type="match status" value="1"/>
</dbReference>
<proteinExistence type="predicted"/>
<sequence>MNSTLADGNIPKPELQRLTLGMLPLNDAAPLVVALEKGFFADEGLEVSLSVETSWAGLRDGMQLGMLDGAQMLALMPLASTLGLDGRAIPLISAMTLNLGGNAITVSQAVHAHMIALDPDAVRSPVAQAKALAQVIETRREAGEAKLRFANVYAFSSHRYLLRYWLAAGGIDPETDLELRVVPPTLMASQLESGRLDGYCVGEPWNRLAASRGQGRMLCGSLDIWGGSQEKVFGVREAWAQQYPNTHRALLRALLCACRWLDEPGNREQAARLLCLGGYLDVSPAVVESGLRDPQQASLSREEGGLAGATLFHRHAANFPWHSQTLWYARQMQRWGHLDKNIDLQGVVERCVRPDLYRQAAADLGISVPLVDSKIEGAHDDAWRLAGDRGDIVMRADRFLDGCRFGP</sequence>
<dbReference type="PANTHER" id="PTHR30024">
    <property type="entry name" value="ALIPHATIC SULFONATES-BINDING PROTEIN-RELATED"/>
    <property type="match status" value="1"/>
</dbReference>
<organism evidence="6 7">
    <name type="scientific">Modicisalibacter xianhensis</name>
    <dbReference type="NCBI Taxonomy" id="442341"/>
    <lineage>
        <taxon>Bacteria</taxon>
        <taxon>Pseudomonadati</taxon>
        <taxon>Pseudomonadota</taxon>
        <taxon>Gammaproteobacteria</taxon>
        <taxon>Oceanospirillales</taxon>
        <taxon>Halomonadaceae</taxon>
        <taxon>Modicisalibacter</taxon>
    </lineage>
</organism>
<evidence type="ECO:0000256" key="5">
    <source>
        <dbReference type="ARBA" id="ARBA00023136"/>
    </source>
</evidence>
<name>A0A4R8GAZ4_9GAMM</name>
<keyword evidence="4" id="KW-0997">Cell inner membrane</keyword>
<comment type="subcellular location">
    <subcellularLocation>
        <location evidence="1">Endomembrane system</location>
    </subcellularLocation>
</comment>
<dbReference type="EMBL" id="SOEC01000001">
    <property type="protein sequence ID" value="TDX32784.1"/>
    <property type="molecule type" value="Genomic_DNA"/>
</dbReference>
<reference evidence="6 7" key="1">
    <citation type="submission" date="2019-03" db="EMBL/GenBank/DDBJ databases">
        <title>Freshwater and sediment microbial communities from various areas in North America, analyzing microbe dynamics in response to fracking.</title>
        <authorList>
            <person name="Lamendella R."/>
        </authorList>
    </citation>
    <scope>NUCLEOTIDE SEQUENCE [LARGE SCALE GENOMIC DNA]</scope>
    <source>
        <strain evidence="6 7">6_TX</strain>
    </source>
</reference>
<dbReference type="GO" id="GO:0012505">
    <property type="term" value="C:endomembrane system"/>
    <property type="evidence" value="ECO:0007669"/>
    <property type="project" value="UniProtKB-SubCell"/>
</dbReference>
<dbReference type="RefSeq" id="WP_134014900.1">
    <property type="nucleotide sequence ID" value="NZ_SOEC01000001.1"/>
</dbReference>
<evidence type="ECO:0000256" key="3">
    <source>
        <dbReference type="ARBA" id="ARBA00022475"/>
    </source>
</evidence>
<gene>
    <name evidence="6" type="ORF">DFO67_10178</name>
</gene>
<dbReference type="AlphaFoldDB" id="A0A4R8GAZ4"/>
<evidence type="ECO:0000313" key="7">
    <source>
        <dbReference type="Proteomes" id="UP000294489"/>
    </source>
</evidence>
<dbReference type="OrthoDB" id="9815454at2"/>
<evidence type="ECO:0000256" key="1">
    <source>
        <dbReference type="ARBA" id="ARBA00004308"/>
    </source>
</evidence>
<dbReference type="Gene3D" id="3.40.190.10">
    <property type="entry name" value="Periplasmic binding protein-like II"/>
    <property type="match status" value="2"/>
</dbReference>
<keyword evidence="5" id="KW-0472">Membrane</keyword>
<keyword evidence="6" id="KW-0067">ATP-binding</keyword>
<dbReference type="Pfam" id="PF13379">
    <property type="entry name" value="NMT1_2"/>
    <property type="match status" value="1"/>
</dbReference>
<comment type="caution">
    <text evidence="6">The sequence shown here is derived from an EMBL/GenBank/DDBJ whole genome shotgun (WGS) entry which is preliminary data.</text>
</comment>
<evidence type="ECO:0000256" key="4">
    <source>
        <dbReference type="ARBA" id="ARBA00022519"/>
    </source>
</evidence>
<accession>A0A4R8GAZ4</accession>
<dbReference type="SUPFAM" id="SSF53850">
    <property type="entry name" value="Periplasmic binding protein-like II"/>
    <property type="match status" value="1"/>
</dbReference>
<dbReference type="GO" id="GO:0005524">
    <property type="term" value="F:ATP binding"/>
    <property type="evidence" value="ECO:0007669"/>
    <property type="project" value="UniProtKB-KW"/>
</dbReference>
<keyword evidence="6" id="KW-0547">Nucleotide-binding</keyword>
<dbReference type="Proteomes" id="UP000294489">
    <property type="component" value="Unassembled WGS sequence"/>
</dbReference>
<keyword evidence="2" id="KW-0813">Transport</keyword>
<evidence type="ECO:0000313" key="6">
    <source>
        <dbReference type="EMBL" id="TDX32784.1"/>
    </source>
</evidence>
<evidence type="ECO:0000256" key="2">
    <source>
        <dbReference type="ARBA" id="ARBA00022448"/>
    </source>
</evidence>
<dbReference type="CDD" id="cd13553">
    <property type="entry name" value="PBP2_NrtA_CpmA_like"/>
    <property type="match status" value="1"/>
</dbReference>
<protein>
    <submittedName>
        <fullName evidence="6">NitT/TauT family transport system ATP-binding protein/nitrate/nitrite transport system substrate-binding protein</fullName>
    </submittedName>
</protein>
<dbReference type="InterPro" id="IPR044527">
    <property type="entry name" value="NrtA/CpmA_ABC-bd_dom"/>
</dbReference>
<keyword evidence="3" id="KW-1003">Cell membrane</keyword>